<keyword evidence="4" id="KW-1185">Reference proteome</keyword>
<proteinExistence type="predicted"/>
<dbReference type="OrthoDB" id="3743885at2"/>
<feature type="region of interest" description="Disordered" evidence="1">
    <location>
        <begin position="18"/>
        <end position="70"/>
    </location>
</feature>
<organism evidence="3 4">
    <name type="scientific">Aeromicrobium choanae</name>
    <dbReference type="NCBI Taxonomy" id="1736691"/>
    <lineage>
        <taxon>Bacteria</taxon>
        <taxon>Bacillati</taxon>
        <taxon>Actinomycetota</taxon>
        <taxon>Actinomycetes</taxon>
        <taxon>Propionibacteriales</taxon>
        <taxon>Nocardioidaceae</taxon>
        <taxon>Aeromicrobium</taxon>
    </lineage>
</organism>
<dbReference type="STRING" id="1736691.SAMN06295964_1955"/>
<evidence type="ECO:0008006" key="5">
    <source>
        <dbReference type="Google" id="ProtNLM"/>
    </source>
</evidence>
<evidence type="ECO:0000256" key="2">
    <source>
        <dbReference type="SAM" id="SignalP"/>
    </source>
</evidence>
<evidence type="ECO:0000256" key="1">
    <source>
        <dbReference type="SAM" id="MobiDB-lite"/>
    </source>
</evidence>
<gene>
    <name evidence="3" type="ORF">SAMN06295964_1955</name>
</gene>
<dbReference type="Proteomes" id="UP000191040">
    <property type="component" value="Chromosome I"/>
</dbReference>
<feature type="signal peptide" evidence="2">
    <location>
        <begin position="1"/>
        <end position="21"/>
    </location>
</feature>
<feature type="chain" id="PRO_5012888384" description="Lipoprotein" evidence="2">
    <location>
        <begin position="22"/>
        <end position="258"/>
    </location>
</feature>
<dbReference type="EMBL" id="LT796768">
    <property type="protein sequence ID" value="SKB08052.1"/>
    <property type="molecule type" value="Genomic_DNA"/>
</dbReference>
<accession>A0A1T4Z1Y9</accession>
<name>A0A1T4Z1Y9_9ACTN</name>
<dbReference type="RefSeq" id="WP_078699978.1">
    <property type="nucleotide sequence ID" value="NZ_LT796768.1"/>
</dbReference>
<sequence length="258" mass="26917">MRRPVLLLVLMTFLLSGCTGGSEDPEPSPTPDPQPAPTQQISLDDLGIAGWPTPAGAVPEPPPRPDGVPAREYDEMVAAVRTWALQAATDPGAVGNDLPKSLASAIEDAAEAQTEPGLARATVLDPALAPRDTRMTAVWQVSDADGAVNLSLQTRTAHEVTTEDGLVRVIGVLRTQGVVAGQGTDEWGTVTGWQEFGAADCAIVLDGFLTPGGDADDQVTDLTRFAEIGNGDEAITPALPEDEQVDEDFAQACEAGRV</sequence>
<dbReference type="PROSITE" id="PS51257">
    <property type="entry name" value="PROKAR_LIPOPROTEIN"/>
    <property type="match status" value="1"/>
</dbReference>
<evidence type="ECO:0000313" key="4">
    <source>
        <dbReference type="Proteomes" id="UP000191040"/>
    </source>
</evidence>
<feature type="compositionally biased region" description="Pro residues" evidence="1">
    <location>
        <begin position="27"/>
        <end position="36"/>
    </location>
</feature>
<keyword evidence="2" id="KW-0732">Signal</keyword>
<reference evidence="4" key="1">
    <citation type="submission" date="2017-02" db="EMBL/GenBank/DDBJ databases">
        <authorList>
            <person name="Varghese N."/>
            <person name="Submissions S."/>
        </authorList>
    </citation>
    <scope>NUCLEOTIDE SEQUENCE [LARGE SCALE GENOMIC DNA]</scope>
    <source>
        <strain evidence="4">9H-4</strain>
    </source>
</reference>
<evidence type="ECO:0000313" key="3">
    <source>
        <dbReference type="EMBL" id="SKB08052.1"/>
    </source>
</evidence>
<protein>
    <recommendedName>
        <fullName evidence="5">Lipoprotein</fullName>
    </recommendedName>
</protein>
<dbReference type="AlphaFoldDB" id="A0A1T4Z1Y9"/>